<comment type="similarity">
    <text evidence="1">Belongs to the peptidase S33 family.</text>
</comment>
<comment type="caution">
    <text evidence="3">The sequence shown here is derived from an EMBL/GenBank/DDBJ whole genome shotgun (WGS) entry which is preliminary data.</text>
</comment>
<organism evidence="3 4">
    <name type="scientific">Pseudonocardia zijingensis</name>
    <dbReference type="NCBI Taxonomy" id="153376"/>
    <lineage>
        <taxon>Bacteria</taxon>
        <taxon>Bacillati</taxon>
        <taxon>Actinomycetota</taxon>
        <taxon>Actinomycetes</taxon>
        <taxon>Pseudonocardiales</taxon>
        <taxon>Pseudonocardiaceae</taxon>
        <taxon>Pseudonocardia</taxon>
    </lineage>
</organism>
<name>A0ABN1NBR7_9PSEU</name>
<protein>
    <recommendedName>
        <fullName evidence="5">Pimeloyl-ACP methyl ester carboxylesterase</fullName>
    </recommendedName>
</protein>
<reference evidence="3 4" key="1">
    <citation type="journal article" date="2019" name="Int. J. Syst. Evol. Microbiol.">
        <title>The Global Catalogue of Microorganisms (GCM) 10K type strain sequencing project: providing services to taxonomists for standard genome sequencing and annotation.</title>
        <authorList>
            <consortium name="The Broad Institute Genomics Platform"/>
            <consortium name="The Broad Institute Genome Sequencing Center for Infectious Disease"/>
            <person name="Wu L."/>
            <person name="Ma J."/>
        </authorList>
    </citation>
    <scope>NUCLEOTIDE SEQUENCE [LARGE SCALE GENOMIC DNA]</scope>
    <source>
        <strain evidence="3 4">JCM 11117</strain>
    </source>
</reference>
<proteinExistence type="inferred from homology"/>
<keyword evidence="2" id="KW-0378">Hydrolase</keyword>
<evidence type="ECO:0000313" key="3">
    <source>
        <dbReference type="EMBL" id="GAA0901299.1"/>
    </source>
</evidence>
<evidence type="ECO:0008006" key="5">
    <source>
        <dbReference type="Google" id="ProtNLM"/>
    </source>
</evidence>
<evidence type="ECO:0000256" key="2">
    <source>
        <dbReference type="ARBA" id="ARBA00022801"/>
    </source>
</evidence>
<dbReference type="PANTHER" id="PTHR21661">
    <property type="entry name" value="EPOXIDE HYDROLASE 1-RELATED"/>
    <property type="match status" value="1"/>
</dbReference>
<dbReference type="PANTHER" id="PTHR21661:SF35">
    <property type="entry name" value="EPOXIDE HYDROLASE"/>
    <property type="match status" value="1"/>
</dbReference>
<dbReference type="Proteomes" id="UP001499967">
    <property type="component" value="Unassembled WGS sequence"/>
</dbReference>
<dbReference type="SUPFAM" id="SSF53474">
    <property type="entry name" value="alpha/beta-Hydrolases"/>
    <property type="match status" value="1"/>
</dbReference>
<sequence length="237" mass="26632">MIPSLPGFGFSGPTRSRGWDTYRIATVWAELMRRLGYARYGAAGNDWGAHIAPEIGRAAPEAVVGVHVTQIFSDVDLAEFDRTSPEERSAVEEHEWFRRHMDAYGYLQTQQPQSLAHALTDSPVGLLGWHNLIYRGALDADFVLTNVMIHWLTGTVASSMRIYYENGRSRRPSEPTTVPLGLAQFRDDIHAIRRFAERDHANIVSWNVYDAGGHLAAHQEPDLLVGDLRTFFTGLKQ</sequence>
<keyword evidence="4" id="KW-1185">Reference proteome</keyword>
<accession>A0ABN1NBR7</accession>
<evidence type="ECO:0000256" key="1">
    <source>
        <dbReference type="ARBA" id="ARBA00010088"/>
    </source>
</evidence>
<gene>
    <name evidence="3" type="ORF">GCM10009559_67800</name>
</gene>
<evidence type="ECO:0000313" key="4">
    <source>
        <dbReference type="Proteomes" id="UP001499967"/>
    </source>
</evidence>
<dbReference type="Gene3D" id="3.40.50.1820">
    <property type="entry name" value="alpha/beta hydrolase"/>
    <property type="match status" value="1"/>
</dbReference>
<dbReference type="EMBL" id="BAAAHP010000231">
    <property type="protein sequence ID" value="GAA0901299.1"/>
    <property type="molecule type" value="Genomic_DNA"/>
</dbReference>
<dbReference type="InterPro" id="IPR029058">
    <property type="entry name" value="AB_hydrolase_fold"/>
</dbReference>